<dbReference type="InterPro" id="IPR036388">
    <property type="entry name" value="WH-like_DNA-bd_sf"/>
</dbReference>
<feature type="domain" description="HTH gntR-type" evidence="5">
    <location>
        <begin position="29"/>
        <end position="99"/>
    </location>
</feature>
<dbReference type="SUPFAM" id="SSF48008">
    <property type="entry name" value="GntR ligand-binding domain-like"/>
    <property type="match status" value="1"/>
</dbReference>
<organism evidence="6 7">
    <name type="scientific">Saxibacter everestensis</name>
    <dbReference type="NCBI Taxonomy" id="2909229"/>
    <lineage>
        <taxon>Bacteria</taxon>
        <taxon>Bacillati</taxon>
        <taxon>Actinomycetota</taxon>
        <taxon>Actinomycetes</taxon>
        <taxon>Micrococcales</taxon>
        <taxon>Brevibacteriaceae</taxon>
        <taxon>Saxibacter</taxon>
    </lineage>
</organism>
<dbReference type="Gene3D" id="1.20.120.530">
    <property type="entry name" value="GntR ligand-binding domain-like"/>
    <property type="match status" value="1"/>
</dbReference>
<feature type="region of interest" description="Disordered" evidence="4">
    <location>
        <begin position="1"/>
        <end position="29"/>
    </location>
</feature>
<protein>
    <submittedName>
        <fullName evidence="6">FCD domain-containing protein</fullName>
    </submittedName>
</protein>
<accession>A0ABY8QUP5</accession>
<evidence type="ECO:0000313" key="6">
    <source>
        <dbReference type="EMBL" id="WGW11900.1"/>
    </source>
</evidence>
<dbReference type="PANTHER" id="PTHR43537:SF5">
    <property type="entry name" value="UXU OPERON TRANSCRIPTIONAL REGULATOR"/>
    <property type="match status" value="1"/>
</dbReference>
<evidence type="ECO:0000256" key="1">
    <source>
        <dbReference type="ARBA" id="ARBA00023015"/>
    </source>
</evidence>
<dbReference type="EMBL" id="CP090958">
    <property type="protein sequence ID" value="WGW11900.1"/>
    <property type="molecule type" value="Genomic_DNA"/>
</dbReference>
<dbReference type="InterPro" id="IPR011711">
    <property type="entry name" value="GntR_C"/>
</dbReference>
<evidence type="ECO:0000313" key="7">
    <source>
        <dbReference type="Proteomes" id="UP001209083"/>
    </source>
</evidence>
<dbReference type="PANTHER" id="PTHR43537">
    <property type="entry name" value="TRANSCRIPTIONAL REGULATOR, GNTR FAMILY"/>
    <property type="match status" value="1"/>
</dbReference>
<keyword evidence="2" id="KW-0238">DNA-binding</keyword>
<sequence>MSQISGPVQHSGSEPGAVAPLSLRMPEPRSRAEQLAEAIDQRIRERGLGPGDPVGTLQSLRQESGYARSTVSEAVRLLRERGILEIRPGRSGGLFVADGGPVVRLRRTLLTVGEQPSAVLDAIELREHLEELIAVGAARCRTAADIEDLRTLLGRMEGAASWDEFMHANWTLHERIAEIVPNQMARAVYIGTLGHLSGTSSRFDSDDPAAVAYRTHRHRVHAELVDAIAAGDLEAVAAAVRAHNTTDQPAS</sequence>
<dbReference type="PROSITE" id="PS50949">
    <property type="entry name" value="HTH_GNTR"/>
    <property type="match status" value="1"/>
</dbReference>
<name>A0ABY8QUP5_9MICO</name>
<feature type="compositionally biased region" description="Polar residues" evidence="4">
    <location>
        <begin position="1"/>
        <end position="12"/>
    </location>
</feature>
<dbReference type="InterPro" id="IPR036390">
    <property type="entry name" value="WH_DNA-bd_sf"/>
</dbReference>
<keyword evidence="1" id="KW-0805">Transcription regulation</keyword>
<dbReference type="Pfam" id="PF00392">
    <property type="entry name" value="GntR"/>
    <property type="match status" value="1"/>
</dbReference>
<dbReference type="SMART" id="SM00895">
    <property type="entry name" value="FCD"/>
    <property type="match status" value="1"/>
</dbReference>
<keyword evidence="7" id="KW-1185">Reference proteome</keyword>
<evidence type="ECO:0000256" key="4">
    <source>
        <dbReference type="SAM" id="MobiDB-lite"/>
    </source>
</evidence>
<evidence type="ECO:0000256" key="3">
    <source>
        <dbReference type="ARBA" id="ARBA00023163"/>
    </source>
</evidence>
<dbReference type="InterPro" id="IPR008920">
    <property type="entry name" value="TF_FadR/GntR_C"/>
</dbReference>
<dbReference type="Pfam" id="PF07729">
    <property type="entry name" value="FCD"/>
    <property type="match status" value="1"/>
</dbReference>
<evidence type="ECO:0000259" key="5">
    <source>
        <dbReference type="PROSITE" id="PS50949"/>
    </source>
</evidence>
<dbReference type="SUPFAM" id="SSF46785">
    <property type="entry name" value="Winged helix' DNA-binding domain"/>
    <property type="match status" value="1"/>
</dbReference>
<dbReference type="InterPro" id="IPR000524">
    <property type="entry name" value="Tscrpt_reg_HTH_GntR"/>
</dbReference>
<dbReference type="Gene3D" id="1.10.10.10">
    <property type="entry name" value="Winged helix-like DNA-binding domain superfamily/Winged helix DNA-binding domain"/>
    <property type="match status" value="1"/>
</dbReference>
<dbReference type="Proteomes" id="UP001209083">
    <property type="component" value="Chromosome"/>
</dbReference>
<reference evidence="6 7" key="1">
    <citation type="submission" date="2023-05" db="EMBL/GenBank/DDBJ databases">
        <title>Lithophilousrod everest ZFBP1038 complete genpme.</title>
        <authorList>
            <person name="Tian M."/>
        </authorList>
    </citation>
    <scope>NUCLEOTIDE SEQUENCE [LARGE SCALE GENOMIC DNA]</scope>
    <source>
        <strain evidence="6 7">ZFBP1038</strain>
    </source>
</reference>
<proteinExistence type="predicted"/>
<gene>
    <name evidence="6" type="ORF">LWF01_17705</name>
</gene>
<keyword evidence="3" id="KW-0804">Transcription</keyword>
<dbReference type="RefSeq" id="WP_349638695.1">
    <property type="nucleotide sequence ID" value="NZ_CP090958.1"/>
</dbReference>
<evidence type="ECO:0000256" key="2">
    <source>
        <dbReference type="ARBA" id="ARBA00023125"/>
    </source>
</evidence>